<feature type="binding site" evidence="2">
    <location>
        <position position="191"/>
    </location>
    <ligand>
        <name>S-adenosyl-L-methionine</name>
        <dbReference type="ChEBI" id="CHEBI:59789"/>
    </ligand>
</feature>
<dbReference type="STRING" id="1136941.ACH46_05980"/>
<organism evidence="5 6">
    <name type="scientific">Gordonia phthalatica</name>
    <dbReference type="NCBI Taxonomy" id="1136941"/>
    <lineage>
        <taxon>Bacteria</taxon>
        <taxon>Bacillati</taxon>
        <taxon>Actinomycetota</taxon>
        <taxon>Actinomycetes</taxon>
        <taxon>Mycobacteriales</taxon>
        <taxon>Gordoniaceae</taxon>
        <taxon>Gordonia</taxon>
    </lineage>
</organism>
<name>A0A0N9NFQ3_9ACTN</name>
<dbReference type="EMBL" id="CP011853">
    <property type="protein sequence ID" value="ALG84137.1"/>
    <property type="molecule type" value="Genomic_DNA"/>
</dbReference>
<keyword evidence="6" id="KW-1185">Reference proteome</keyword>
<proteinExistence type="predicted"/>
<feature type="binding site" evidence="1">
    <location>
        <position position="34"/>
    </location>
    <ligand>
        <name>Zn(2+)</name>
        <dbReference type="ChEBI" id="CHEBI:29105"/>
    </ligand>
</feature>
<feature type="binding site" evidence="1">
    <location>
        <position position="18"/>
    </location>
    <ligand>
        <name>Zn(2+)</name>
        <dbReference type="ChEBI" id="CHEBI:29105"/>
    </ligand>
</feature>
<feature type="binding site" evidence="1">
    <location>
        <position position="21"/>
    </location>
    <ligand>
        <name>Zn(2+)</name>
        <dbReference type="ChEBI" id="CHEBI:29105"/>
    </ligand>
</feature>
<dbReference type="Proteomes" id="UP000063789">
    <property type="component" value="Chromosome"/>
</dbReference>
<dbReference type="InterPro" id="IPR041698">
    <property type="entry name" value="Methyltransf_25"/>
</dbReference>
<keyword evidence="1" id="KW-0862">Zinc</keyword>
<keyword evidence="5" id="KW-0489">Methyltransferase</keyword>
<dbReference type="Pfam" id="PF21302">
    <property type="entry name" value="Zn_ribbon_RlmA"/>
    <property type="match status" value="1"/>
</dbReference>
<sequence>MSDSAGSRWNAAADLLACPICAGALGPVGASLRCATGHSFDVARQGYVSLLTGKGTNHRSDTADMVAARGRIFDAGLYLPITAAVAAECRDASVILDAGGGPGQYLAAALDAAGDSAVGVGLDLSRYCARSAAKRHPRGFSVVADLWAGLPIRDGVADTVLSVFAPRNPAETARVLAPGGRWVVVTPEPGHLAEIVEPMHMLSVREGKSARLAHDLAADFDDVTATRVTAEAVFDEDRLVDVAAMGPAGFHRSRDELATAAAELSAGDPVPATLDVTVTVARRR</sequence>
<keyword evidence="1" id="KW-0479">Metal-binding</keyword>
<dbReference type="InterPro" id="IPR016718">
    <property type="entry name" value="rRNA_m1G-MeTrfase_A_prd"/>
</dbReference>
<dbReference type="SUPFAM" id="SSF53335">
    <property type="entry name" value="S-adenosyl-L-methionine-dependent methyltransferases"/>
    <property type="match status" value="1"/>
</dbReference>
<reference evidence="5 6" key="2">
    <citation type="journal article" date="2017" name="Int. J. Syst. Evol. Microbiol.">
        <title>Gordonia phthalatica sp. nov., a di-n-butyl phthalate-degrading bacterium isolated from activated sludge.</title>
        <authorList>
            <person name="Jin D."/>
            <person name="Kong X."/>
            <person name="Jia M."/>
            <person name="Yu X."/>
            <person name="Wang X."/>
            <person name="Zhuang X."/>
            <person name="Deng Y."/>
            <person name="Bai Z."/>
        </authorList>
    </citation>
    <scope>NUCLEOTIDE SEQUENCE [LARGE SCALE GENOMIC DNA]</scope>
    <source>
        <strain evidence="5 6">QH-11</strain>
    </source>
</reference>
<gene>
    <name evidence="5" type="ORF">ACH46_05980</name>
</gene>
<dbReference type="GO" id="GO:0008168">
    <property type="term" value="F:methyltransferase activity"/>
    <property type="evidence" value="ECO:0007669"/>
    <property type="project" value="UniProtKB-KW"/>
</dbReference>
<feature type="domain" description="Methyltransferase" evidence="3">
    <location>
        <begin position="95"/>
        <end position="180"/>
    </location>
</feature>
<dbReference type="PIRSF" id="PIRSF018249">
    <property type="entry name" value="MyrA_prd"/>
    <property type="match status" value="1"/>
</dbReference>
<evidence type="ECO:0000259" key="3">
    <source>
        <dbReference type="Pfam" id="PF13649"/>
    </source>
</evidence>
<evidence type="ECO:0000259" key="4">
    <source>
        <dbReference type="Pfam" id="PF21302"/>
    </source>
</evidence>
<dbReference type="InterPro" id="IPR029063">
    <property type="entry name" value="SAM-dependent_MTases_sf"/>
</dbReference>
<feature type="domain" description="23S rRNA (guanine(745)-N(1))-methyltransferase N-terminal" evidence="4">
    <location>
        <begin position="17"/>
        <end position="51"/>
    </location>
</feature>
<keyword evidence="2" id="KW-0949">S-adenosyl-L-methionine</keyword>
<dbReference type="GO" id="GO:0046872">
    <property type="term" value="F:metal ion binding"/>
    <property type="evidence" value="ECO:0007669"/>
    <property type="project" value="UniProtKB-KW"/>
</dbReference>
<accession>A0A0N9NFQ3</accession>
<dbReference type="InterPro" id="IPR048647">
    <property type="entry name" value="RlmA_N"/>
</dbReference>
<evidence type="ECO:0000313" key="6">
    <source>
        <dbReference type="Proteomes" id="UP000063789"/>
    </source>
</evidence>
<dbReference type="PATRIC" id="fig|1136941.3.peg.1224"/>
<reference evidence="6" key="1">
    <citation type="submission" date="2015-06" db="EMBL/GenBank/DDBJ databases">
        <title>Complete genome sequence and metabolic analysis of phthalate degradation pathway in Gordonia sp. QH-11.</title>
        <authorList>
            <person name="Jin D."/>
            <person name="Kong X."/>
            <person name="Bai Z."/>
        </authorList>
    </citation>
    <scope>NUCLEOTIDE SEQUENCE [LARGE SCALE GENOMIC DNA]</scope>
    <source>
        <strain evidence="6">QH-11</strain>
    </source>
</reference>
<dbReference type="AlphaFoldDB" id="A0A0N9NFQ3"/>
<evidence type="ECO:0000256" key="2">
    <source>
        <dbReference type="PIRSR" id="PIRSR018249-2"/>
    </source>
</evidence>
<dbReference type="GO" id="GO:0032259">
    <property type="term" value="P:methylation"/>
    <property type="evidence" value="ECO:0007669"/>
    <property type="project" value="UniProtKB-KW"/>
</dbReference>
<feature type="binding site" evidence="1">
    <location>
        <position position="38"/>
    </location>
    <ligand>
        <name>Zn(2+)</name>
        <dbReference type="ChEBI" id="CHEBI:29105"/>
    </ligand>
</feature>
<evidence type="ECO:0000313" key="5">
    <source>
        <dbReference type="EMBL" id="ALG84137.1"/>
    </source>
</evidence>
<keyword evidence="5" id="KW-0808">Transferase</keyword>
<protein>
    <submittedName>
        <fullName evidence="5">Methyltransferase</fullName>
    </submittedName>
</protein>
<dbReference type="KEGG" id="goq:ACH46_05980"/>
<evidence type="ECO:0000256" key="1">
    <source>
        <dbReference type="PIRSR" id="PIRSR018249-1"/>
    </source>
</evidence>
<feature type="binding site" evidence="2">
    <location>
        <position position="78"/>
    </location>
    <ligand>
        <name>S-adenosyl-L-methionine</name>
        <dbReference type="ChEBI" id="CHEBI:59789"/>
    </ligand>
</feature>
<dbReference type="Gene3D" id="3.40.50.150">
    <property type="entry name" value="Vaccinia Virus protein VP39"/>
    <property type="match status" value="1"/>
</dbReference>
<dbReference type="Pfam" id="PF13649">
    <property type="entry name" value="Methyltransf_25"/>
    <property type="match status" value="1"/>
</dbReference>